<dbReference type="Proteomes" id="UP000182836">
    <property type="component" value="Unassembled WGS sequence"/>
</dbReference>
<sequence>MSINLKAKIKTGKSPQQFMKGMSKNKDTFHDWYSRFTWPEGEQDFFQSFQQRDDIHCLILAADWCGDVVRNVPVIFHAMDEAKIPTEILIMEDNLEVMDQFLTMGGRAIPIVLFIDTDGNVLGKWGPRPANVQAIMIAFKQENPDRNAPDYDEKIKDTRAKMLQEYGEDTGYQTIIIKELHEILAAL</sequence>
<dbReference type="AlphaFoldDB" id="A0A0D1Y3X7"/>
<dbReference type="Gene3D" id="3.40.30.10">
    <property type="entry name" value="Glutaredoxin"/>
    <property type="match status" value="1"/>
</dbReference>
<dbReference type="OrthoDB" id="6120799at2"/>
<evidence type="ECO:0000313" key="3">
    <source>
        <dbReference type="Proteomes" id="UP000037269"/>
    </source>
</evidence>
<gene>
    <name evidence="1" type="ORF">AF333_00415</name>
    <name evidence="2" type="ORF">SAMN04487909_105205</name>
</gene>
<dbReference type="EMBL" id="LGUG01000002">
    <property type="protein sequence ID" value="KON99240.1"/>
    <property type="molecule type" value="Genomic_DNA"/>
</dbReference>
<reference evidence="1 3" key="1">
    <citation type="submission" date="2015-07" db="EMBL/GenBank/DDBJ databases">
        <title>Fjat-14205 dsm 2895.</title>
        <authorList>
            <person name="Liu B."/>
            <person name="Wang J."/>
            <person name="Zhu Y."/>
            <person name="Liu G."/>
            <person name="Chen Q."/>
            <person name="Chen Z."/>
            <person name="Lan J."/>
            <person name="Che J."/>
            <person name="Ge C."/>
            <person name="Shi H."/>
            <person name="Pan Z."/>
            <person name="Liu X."/>
        </authorList>
    </citation>
    <scope>NUCLEOTIDE SEQUENCE [LARGE SCALE GENOMIC DNA]</scope>
    <source>
        <strain evidence="1 3">DSM 2895</strain>
    </source>
</reference>
<dbReference type="SUPFAM" id="SSF52833">
    <property type="entry name" value="Thioredoxin-like"/>
    <property type="match status" value="1"/>
</dbReference>
<name>A0A0D1Y3X7_ANEMI</name>
<evidence type="ECO:0000313" key="4">
    <source>
        <dbReference type="Proteomes" id="UP000182836"/>
    </source>
</evidence>
<evidence type="ECO:0000313" key="1">
    <source>
        <dbReference type="EMBL" id="KON99240.1"/>
    </source>
</evidence>
<dbReference type="RefSeq" id="WP_043063878.1">
    <property type="nucleotide sequence ID" value="NZ_BJOA01000074.1"/>
</dbReference>
<dbReference type="GeneID" id="42303679"/>
<proteinExistence type="predicted"/>
<dbReference type="PATRIC" id="fig|47500.8.peg.1295"/>
<dbReference type="InterPro" id="IPR036249">
    <property type="entry name" value="Thioredoxin-like_sf"/>
</dbReference>
<protein>
    <submittedName>
        <fullName evidence="2">Thioredoxin</fullName>
    </submittedName>
</protein>
<keyword evidence="3" id="KW-1185">Reference proteome</keyword>
<accession>A0A0D1Y3X7</accession>
<dbReference type="Proteomes" id="UP000037269">
    <property type="component" value="Unassembled WGS sequence"/>
</dbReference>
<dbReference type="EMBL" id="FNED01000005">
    <property type="protein sequence ID" value="SDI58787.1"/>
    <property type="molecule type" value="Genomic_DNA"/>
</dbReference>
<reference evidence="2 4" key="2">
    <citation type="submission" date="2016-10" db="EMBL/GenBank/DDBJ databases">
        <authorList>
            <person name="de Groot N.N."/>
        </authorList>
    </citation>
    <scope>NUCLEOTIDE SEQUENCE [LARGE SCALE GENOMIC DNA]</scope>
    <source>
        <strain evidence="2 4">DSM 2895</strain>
    </source>
</reference>
<organism evidence="1 3">
    <name type="scientific">Aneurinibacillus migulanus</name>
    <name type="common">Bacillus migulanus</name>
    <dbReference type="NCBI Taxonomy" id="47500"/>
    <lineage>
        <taxon>Bacteria</taxon>
        <taxon>Bacillati</taxon>
        <taxon>Bacillota</taxon>
        <taxon>Bacilli</taxon>
        <taxon>Bacillales</taxon>
        <taxon>Paenibacillaceae</taxon>
        <taxon>Aneurinibacillus group</taxon>
        <taxon>Aneurinibacillus</taxon>
    </lineage>
</organism>
<dbReference type="Pfam" id="PF14595">
    <property type="entry name" value="Thioredoxin_9"/>
    <property type="match status" value="1"/>
</dbReference>
<dbReference type="STRING" id="47500.AF333_00415"/>
<evidence type="ECO:0000313" key="2">
    <source>
        <dbReference type="EMBL" id="SDI58787.1"/>
    </source>
</evidence>